<evidence type="ECO:0000313" key="1">
    <source>
        <dbReference type="EMBL" id="CAB4122428.1"/>
    </source>
</evidence>
<proteinExistence type="predicted"/>
<organism evidence="1">
    <name type="scientific">uncultured Caudovirales phage</name>
    <dbReference type="NCBI Taxonomy" id="2100421"/>
    <lineage>
        <taxon>Viruses</taxon>
        <taxon>Duplodnaviria</taxon>
        <taxon>Heunggongvirae</taxon>
        <taxon>Uroviricota</taxon>
        <taxon>Caudoviricetes</taxon>
        <taxon>Peduoviridae</taxon>
        <taxon>Maltschvirus</taxon>
        <taxon>Maltschvirus maltsch</taxon>
    </lineage>
</organism>
<reference evidence="1" key="1">
    <citation type="submission" date="2020-04" db="EMBL/GenBank/DDBJ databases">
        <authorList>
            <person name="Chiriac C."/>
            <person name="Salcher M."/>
            <person name="Ghai R."/>
            <person name="Kavagutti S V."/>
        </authorList>
    </citation>
    <scope>NUCLEOTIDE SEQUENCE</scope>
</reference>
<sequence length="63" mass="6968">MTKPRPRPRTAPAKTTPVAVIGSILAQGVLRLLDRQNRALQLAIRTEESVHVPVLITKEDTNE</sequence>
<protein>
    <submittedName>
        <fullName evidence="1">Uncharacterized protein</fullName>
    </submittedName>
</protein>
<name>A0A6J5KJT7_9CAUD</name>
<dbReference type="EMBL" id="LR796161">
    <property type="protein sequence ID" value="CAB4122428.1"/>
    <property type="molecule type" value="Genomic_DNA"/>
</dbReference>
<accession>A0A6J5KJT7</accession>
<gene>
    <name evidence="1" type="ORF">UFOVP31_24</name>
</gene>